<dbReference type="EMBL" id="BLXT01008305">
    <property type="protein sequence ID" value="GFO47386.1"/>
    <property type="molecule type" value="Genomic_DNA"/>
</dbReference>
<keyword evidence="2" id="KW-0245">EGF-like domain</keyword>
<dbReference type="PROSITE" id="PS50025">
    <property type="entry name" value="LAM_G_DOMAIN"/>
    <property type="match status" value="1"/>
</dbReference>
<organism evidence="6 7">
    <name type="scientific">Plakobranchus ocellatus</name>
    <dbReference type="NCBI Taxonomy" id="259542"/>
    <lineage>
        <taxon>Eukaryota</taxon>
        <taxon>Metazoa</taxon>
        <taxon>Spiralia</taxon>
        <taxon>Lophotrochozoa</taxon>
        <taxon>Mollusca</taxon>
        <taxon>Gastropoda</taxon>
        <taxon>Heterobranchia</taxon>
        <taxon>Euthyneura</taxon>
        <taxon>Panpulmonata</taxon>
        <taxon>Sacoglossa</taxon>
        <taxon>Placobranchoidea</taxon>
        <taxon>Plakobranchidae</taxon>
        <taxon>Plakobranchus</taxon>
    </lineage>
</organism>
<evidence type="ECO:0000313" key="6">
    <source>
        <dbReference type="EMBL" id="GFO47386.1"/>
    </source>
</evidence>
<feature type="disulfide bond" evidence="3">
    <location>
        <begin position="223"/>
        <end position="250"/>
    </location>
</feature>
<dbReference type="CDD" id="cd00110">
    <property type="entry name" value="LamG"/>
    <property type="match status" value="1"/>
</dbReference>
<dbReference type="SMART" id="SM00181">
    <property type="entry name" value="EGF"/>
    <property type="match status" value="1"/>
</dbReference>
<feature type="disulfide bond" evidence="2">
    <location>
        <begin position="57"/>
        <end position="66"/>
    </location>
</feature>
<dbReference type="SUPFAM" id="SSF49899">
    <property type="entry name" value="Concanavalin A-like lectins/glucanases"/>
    <property type="match status" value="1"/>
</dbReference>
<dbReference type="Pfam" id="PF02210">
    <property type="entry name" value="Laminin_G_2"/>
    <property type="match status" value="1"/>
</dbReference>
<dbReference type="AlphaFoldDB" id="A0AAV4DU67"/>
<dbReference type="InterPro" id="IPR050372">
    <property type="entry name" value="Neurexin-related_CASP"/>
</dbReference>
<keyword evidence="1 2" id="KW-1015">Disulfide bond</keyword>
<dbReference type="SMART" id="SM00282">
    <property type="entry name" value="LamG"/>
    <property type="match status" value="1"/>
</dbReference>
<comment type="caution">
    <text evidence="6">The sequence shown here is derived from an EMBL/GenBank/DDBJ whole genome shotgun (WGS) entry which is preliminary data.</text>
</comment>
<feature type="domain" description="Laminin G" evidence="4">
    <location>
        <begin position="74"/>
        <end position="250"/>
    </location>
</feature>
<dbReference type="Gene3D" id="2.10.25.10">
    <property type="entry name" value="Laminin"/>
    <property type="match status" value="1"/>
</dbReference>
<evidence type="ECO:0000313" key="7">
    <source>
        <dbReference type="Proteomes" id="UP000735302"/>
    </source>
</evidence>
<dbReference type="InterPro" id="IPR001791">
    <property type="entry name" value="Laminin_G"/>
</dbReference>
<dbReference type="InterPro" id="IPR000742">
    <property type="entry name" value="EGF"/>
</dbReference>
<protein>
    <submittedName>
        <fullName evidence="6">Pikachurin-like</fullName>
    </submittedName>
</protein>
<reference evidence="6 7" key="1">
    <citation type="journal article" date="2021" name="Elife">
        <title>Chloroplast acquisition without the gene transfer in kleptoplastic sea slugs, Plakobranchus ocellatus.</title>
        <authorList>
            <person name="Maeda T."/>
            <person name="Takahashi S."/>
            <person name="Yoshida T."/>
            <person name="Shimamura S."/>
            <person name="Takaki Y."/>
            <person name="Nagai Y."/>
            <person name="Toyoda A."/>
            <person name="Suzuki Y."/>
            <person name="Arimoto A."/>
            <person name="Ishii H."/>
            <person name="Satoh N."/>
            <person name="Nishiyama T."/>
            <person name="Hasebe M."/>
            <person name="Maruyama T."/>
            <person name="Minagawa J."/>
            <person name="Obokata J."/>
            <person name="Shigenobu S."/>
        </authorList>
    </citation>
    <scope>NUCLEOTIDE SEQUENCE [LARGE SCALE GENOMIC DNA]</scope>
</reference>
<dbReference type="InterPro" id="IPR013320">
    <property type="entry name" value="ConA-like_dom_sf"/>
</dbReference>
<dbReference type="Gene3D" id="2.60.120.200">
    <property type="match status" value="1"/>
</dbReference>
<dbReference type="PANTHER" id="PTHR15036:SF85">
    <property type="entry name" value="SP2353, ISOFORM A"/>
    <property type="match status" value="1"/>
</dbReference>
<feature type="domain" description="EGF-like" evidence="5">
    <location>
        <begin position="29"/>
        <end position="67"/>
    </location>
</feature>
<dbReference type="PROSITE" id="PS01186">
    <property type="entry name" value="EGF_2"/>
    <property type="match status" value="1"/>
</dbReference>
<dbReference type="Proteomes" id="UP000735302">
    <property type="component" value="Unassembled WGS sequence"/>
</dbReference>
<accession>A0AAV4DU67</accession>
<proteinExistence type="predicted"/>
<sequence>MGIDSAVVAVDDKTIDLYGPGISGSYVGDCTTCLSVHEPCFNGGLCKEEHHTYTCYCPLGFSNTKCEDVQEPVPTIPMFTGKSYLEYTDKELINRVKSSFMDLRLEILPRSSNGVIFWSGQFSKDFLGLGLSGGVLQLRYNLGGGEALLSYNASELLDYKWHSIWVRRNQQKAYMIIDCKIFVEGRSPGRFSDLNTNNLFYLGGIPNEYSVTGGRFQSSFHGCVRSMKLAESYDVNLLGQSNTEGNIEQCETES</sequence>
<gene>
    <name evidence="6" type="ORF">PoB_007389100</name>
</gene>
<evidence type="ECO:0000259" key="5">
    <source>
        <dbReference type="PROSITE" id="PS50026"/>
    </source>
</evidence>
<dbReference type="PANTHER" id="PTHR15036">
    <property type="entry name" value="PIKACHURIN-LIKE PROTEIN"/>
    <property type="match status" value="1"/>
</dbReference>
<evidence type="ECO:0000256" key="3">
    <source>
        <dbReference type="PROSITE-ProRule" id="PRU00122"/>
    </source>
</evidence>
<evidence type="ECO:0000259" key="4">
    <source>
        <dbReference type="PROSITE" id="PS50025"/>
    </source>
</evidence>
<comment type="caution">
    <text evidence="2">Lacks conserved residue(s) required for the propagation of feature annotation.</text>
</comment>
<dbReference type="PROSITE" id="PS50026">
    <property type="entry name" value="EGF_3"/>
    <property type="match status" value="1"/>
</dbReference>
<evidence type="ECO:0000256" key="1">
    <source>
        <dbReference type="ARBA" id="ARBA00023157"/>
    </source>
</evidence>
<name>A0AAV4DU67_9GAST</name>
<evidence type="ECO:0000256" key="2">
    <source>
        <dbReference type="PROSITE-ProRule" id="PRU00076"/>
    </source>
</evidence>
<keyword evidence="7" id="KW-1185">Reference proteome</keyword>
<dbReference type="GO" id="GO:0016020">
    <property type="term" value="C:membrane"/>
    <property type="evidence" value="ECO:0007669"/>
    <property type="project" value="UniProtKB-SubCell"/>
</dbReference>